<evidence type="ECO:0000259" key="3">
    <source>
        <dbReference type="PROSITE" id="PS51272"/>
    </source>
</evidence>
<accession>A0A9D2RZD2</accession>
<dbReference type="EMBL" id="DWXZ01000043">
    <property type="protein sequence ID" value="HJB36935.1"/>
    <property type="molecule type" value="Genomic_DNA"/>
</dbReference>
<dbReference type="Proteomes" id="UP000824214">
    <property type="component" value="Unassembled WGS sequence"/>
</dbReference>
<evidence type="ECO:0000313" key="4">
    <source>
        <dbReference type="EMBL" id="HJB36935.1"/>
    </source>
</evidence>
<sequence>MKKSWKKLVCGLLCAALLWGSLPLQASAAWFSDVPWTAWYRRAVNELADMGIIAGTGGDKFSPNATLTRGAFVTMLGKSVLESWDISQYKFRGGFKDVSTGHWANPYVNWASETGVATGYEDNTFRPDRAVTRQEMAVMVKNFARSTGKKFPAINDPVTFRDQGQIASWAKESVALCQRADILNGDAESGRFRPGERATRAEAASIVYKYIENTEFDGYTIIQKRIHNVAVRAVVFSQYDYTPSLALGQNMVDGREDVTSLVRRTGATIAVNGGFFNMNNYIPVGTLIGQGRVYTSDNTYAPEKAALVVAPSGEFSVESFSTDLTAILQNADGQQVDAVEQVVVNRWPSNSGDGTRLLMTRDWGTRLNFSTWMAVVVDANGTITAVHQNASNVDIPAGGFVLCQKAKRKFEGNFFASCKVGMKVAIDRKYTDVSGGELPFDPEISIGAGPRIVKDGKVYGGYSTYREEGFADSVTAGSAVRVCVGIRDSGDLVIAEAYASMPKLAEIMVAMGCQDAVNFDGGGSVNLYVDGYWLYGPQSRLLNNMLVFTR</sequence>
<name>A0A9D2RZD2_9FIRM</name>
<keyword evidence="1" id="KW-0677">Repeat</keyword>
<feature type="domain" description="SLH" evidence="3">
    <location>
        <begin position="157"/>
        <end position="221"/>
    </location>
</feature>
<feature type="chain" id="PRO_5038583601" evidence="2">
    <location>
        <begin position="29"/>
        <end position="550"/>
    </location>
</feature>
<feature type="domain" description="SLH" evidence="3">
    <location>
        <begin position="91"/>
        <end position="154"/>
    </location>
</feature>
<dbReference type="Pfam" id="PF09992">
    <property type="entry name" value="NAGPA"/>
    <property type="match status" value="1"/>
</dbReference>
<evidence type="ECO:0000313" key="5">
    <source>
        <dbReference type="Proteomes" id="UP000824214"/>
    </source>
</evidence>
<dbReference type="PROSITE" id="PS51272">
    <property type="entry name" value="SLH"/>
    <property type="match status" value="3"/>
</dbReference>
<dbReference type="InterPro" id="IPR001119">
    <property type="entry name" value="SLH_dom"/>
</dbReference>
<reference evidence="4" key="2">
    <citation type="submission" date="2021-04" db="EMBL/GenBank/DDBJ databases">
        <authorList>
            <person name="Gilroy R."/>
        </authorList>
    </citation>
    <scope>NUCLEOTIDE SEQUENCE</scope>
    <source>
        <strain evidence="4">ChiBcolR8-3208</strain>
    </source>
</reference>
<organism evidence="4 5">
    <name type="scientific">Candidatus Acutalibacter ornithocaccae</name>
    <dbReference type="NCBI Taxonomy" id="2838416"/>
    <lineage>
        <taxon>Bacteria</taxon>
        <taxon>Bacillati</taxon>
        <taxon>Bacillota</taxon>
        <taxon>Clostridia</taxon>
        <taxon>Eubacteriales</taxon>
        <taxon>Acutalibacteraceae</taxon>
        <taxon>Acutalibacter</taxon>
    </lineage>
</organism>
<keyword evidence="2" id="KW-0732">Signal</keyword>
<feature type="signal peptide" evidence="2">
    <location>
        <begin position="1"/>
        <end position="28"/>
    </location>
</feature>
<dbReference type="InterPro" id="IPR018711">
    <property type="entry name" value="NAGPA"/>
</dbReference>
<protein>
    <submittedName>
        <fullName evidence="4">S-layer homology domain-containing protein</fullName>
    </submittedName>
</protein>
<comment type="caution">
    <text evidence="4">The sequence shown here is derived from an EMBL/GenBank/DDBJ whole genome shotgun (WGS) entry which is preliminary data.</text>
</comment>
<gene>
    <name evidence="4" type="ORF">H9942_02555</name>
</gene>
<dbReference type="PANTHER" id="PTHR40446">
    <property type="entry name" value="N-ACETYLGLUCOSAMINE-1-PHOSPHODIESTER ALPHA-N-ACETYLGLUCOSAMINIDASE"/>
    <property type="match status" value="1"/>
</dbReference>
<evidence type="ECO:0000256" key="2">
    <source>
        <dbReference type="SAM" id="SignalP"/>
    </source>
</evidence>
<proteinExistence type="predicted"/>
<dbReference type="Pfam" id="PF00395">
    <property type="entry name" value="SLH"/>
    <property type="match status" value="3"/>
</dbReference>
<dbReference type="AlphaFoldDB" id="A0A9D2RZD2"/>
<dbReference type="PANTHER" id="PTHR40446:SF2">
    <property type="entry name" value="N-ACETYLGLUCOSAMINE-1-PHOSPHODIESTER ALPHA-N-ACETYLGLUCOSAMINIDASE"/>
    <property type="match status" value="1"/>
</dbReference>
<reference evidence="4" key="1">
    <citation type="journal article" date="2021" name="PeerJ">
        <title>Extensive microbial diversity within the chicken gut microbiome revealed by metagenomics and culture.</title>
        <authorList>
            <person name="Gilroy R."/>
            <person name="Ravi A."/>
            <person name="Getino M."/>
            <person name="Pursley I."/>
            <person name="Horton D.L."/>
            <person name="Alikhan N.F."/>
            <person name="Baker D."/>
            <person name="Gharbi K."/>
            <person name="Hall N."/>
            <person name="Watson M."/>
            <person name="Adriaenssens E.M."/>
            <person name="Foster-Nyarko E."/>
            <person name="Jarju S."/>
            <person name="Secka A."/>
            <person name="Antonio M."/>
            <person name="Oren A."/>
            <person name="Chaudhuri R.R."/>
            <person name="La Ragione R."/>
            <person name="Hildebrand F."/>
            <person name="Pallen M.J."/>
        </authorList>
    </citation>
    <scope>NUCLEOTIDE SEQUENCE</scope>
    <source>
        <strain evidence="4">ChiBcolR8-3208</strain>
    </source>
</reference>
<evidence type="ECO:0000256" key="1">
    <source>
        <dbReference type="ARBA" id="ARBA00022737"/>
    </source>
</evidence>
<feature type="domain" description="SLH" evidence="3">
    <location>
        <begin position="27"/>
        <end position="90"/>
    </location>
</feature>